<gene>
    <name evidence="2" type="ORF">LCGC14_0805890</name>
</gene>
<accession>A0A0F9PN92</accession>
<name>A0A0F9PN92_9ZZZZ</name>
<evidence type="ECO:0000313" key="2">
    <source>
        <dbReference type="EMBL" id="KKN33250.1"/>
    </source>
</evidence>
<evidence type="ECO:0000256" key="1">
    <source>
        <dbReference type="SAM" id="Phobius"/>
    </source>
</evidence>
<keyword evidence="1" id="KW-0472">Membrane</keyword>
<protein>
    <submittedName>
        <fullName evidence="2">Uncharacterized protein</fullName>
    </submittedName>
</protein>
<proteinExistence type="predicted"/>
<feature type="transmembrane region" description="Helical" evidence="1">
    <location>
        <begin position="56"/>
        <end position="75"/>
    </location>
</feature>
<feature type="transmembrane region" description="Helical" evidence="1">
    <location>
        <begin position="12"/>
        <end position="36"/>
    </location>
</feature>
<dbReference type="AlphaFoldDB" id="A0A0F9PN92"/>
<sequence length="145" mass="16573">MLDWLLNIGTGLVGWVMFLKILIYILLGVWVLIAVYRLYVSLRDEDGLWKSYTKWLAFKSFVLAAFLFATLSAFGPGTPPQELPSDIGVMEYVDKAPDMKTPAEIQKEAEAKVDPFLKKQDEGFKAEQEEADAYLDEIKKKYQNQ</sequence>
<keyword evidence="1" id="KW-0812">Transmembrane</keyword>
<dbReference type="EMBL" id="LAZR01002194">
    <property type="protein sequence ID" value="KKN33250.1"/>
    <property type="molecule type" value="Genomic_DNA"/>
</dbReference>
<reference evidence="2" key="1">
    <citation type="journal article" date="2015" name="Nature">
        <title>Complex archaea that bridge the gap between prokaryotes and eukaryotes.</title>
        <authorList>
            <person name="Spang A."/>
            <person name="Saw J.H."/>
            <person name="Jorgensen S.L."/>
            <person name="Zaremba-Niedzwiedzka K."/>
            <person name="Martijn J."/>
            <person name="Lind A.E."/>
            <person name="van Eijk R."/>
            <person name="Schleper C."/>
            <person name="Guy L."/>
            <person name="Ettema T.J."/>
        </authorList>
    </citation>
    <scope>NUCLEOTIDE SEQUENCE</scope>
</reference>
<keyword evidence="1" id="KW-1133">Transmembrane helix</keyword>
<organism evidence="2">
    <name type="scientific">marine sediment metagenome</name>
    <dbReference type="NCBI Taxonomy" id="412755"/>
    <lineage>
        <taxon>unclassified sequences</taxon>
        <taxon>metagenomes</taxon>
        <taxon>ecological metagenomes</taxon>
    </lineage>
</organism>
<comment type="caution">
    <text evidence="2">The sequence shown here is derived from an EMBL/GenBank/DDBJ whole genome shotgun (WGS) entry which is preliminary data.</text>
</comment>